<dbReference type="InterPro" id="IPR036259">
    <property type="entry name" value="MFS_trans_sf"/>
</dbReference>
<evidence type="ECO:0000256" key="2">
    <source>
        <dbReference type="ARBA" id="ARBA00022475"/>
    </source>
</evidence>
<dbReference type="OrthoDB" id="546893at2759"/>
<comment type="subcellular location">
    <subcellularLocation>
        <location evidence="1">Cell inner membrane</location>
        <topology evidence="1">Multi-pass membrane protein</topology>
    </subcellularLocation>
</comment>
<sequence>MDTSCPEADLLAIGQGLYAFNRFFAAYLMSMKIFKPRYILAVYLGLCFVFGLAATLTKGHTSVALLILVLCFESACFATIFTLALRGLGRHTKFGGSALVAAISGGAAIPPMTGAVATRTGSYHTAMAIPTAFYVLAWVYPVYANVWKGSVLDGHRETNLNVTEEKAIYAGNEEKAVQVERAEPAQKG</sequence>
<dbReference type="PANTHER" id="PTHR43702:SF5">
    <property type="entry name" value="MAJOR FACILITATOR SUPERFAMILY (MFS) PROFILE DOMAIN-CONTAINING PROTEIN"/>
    <property type="match status" value="1"/>
</dbReference>
<feature type="transmembrane region" description="Helical" evidence="3">
    <location>
        <begin position="123"/>
        <end position="143"/>
    </location>
</feature>
<evidence type="ECO:0000256" key="3">
    <source>
        <dbReference type="SAM" id="Phobius"/>
    </source>
</evidence>
<keyword evidence="3" id="KW-0472">Membrane</keyword>
<keyword evidence="2" id="KW-1003">Cell membrane</keyword>
<dbReference type="InterPro" id="IPR050375">
    <property type="entry name" value="MFS_TsgA-like"/>
</dbReference>
<keyword evidence="5" id="KW-1185">Reference proteome</keyword>
<feature type="transmembrane region" description="Helical" evidence="3">
    <location>
        <begin position="97"/>
        <end position="117"/>
    </location>
</feature>
<gene>
    <name evidence="4" type="ORF">K504DRAFT_6321</name>
</gene>
<dbReference type="GO" id="GO:0005886">
    <property type="term" value="C:plasma membrane"/>
    <property type="evidence" value="ECO:0007669"/>
    <property type="project" value="UniProtKB-SubCell"/>
</dbReference>
<reference evidence="4" key="1">
    <citation type="journal article" date="2020" name="Stud. Mycol.">
        <title>101 Dothideomycetes genomes: a test case for predicting lifestyles and emergence of pathogens.</title>
        <authorList>
            <person name="Haridas S."/>
            <person name="Albert R."/>
            <person name="Binder M."/>
            <person name="Bloem J."/>
            <person name="Labutti K."/>
            <person name="Salamov A."/>
            <person name="Andreopoulos B."/>
            <person name="Baker S."/>
            <person name="Barry K."/>
            <person name="Bills G."/>
            <person name="Bluhm B."/>
            <person name="Cannon C."/>
            <person name="Castanera R."/>
            <person name="Culley D."/>
            <person name="Daum C."/>
            <person name="Ezra D."/>
            <person name="Gonzalez J."/>
            <person name="Henrissat B."/>
            <person name="Kuo A."/>
            <person name="Liang C."/>
            <person name="Lipzen A."/>
            <person name="Lutzoni F."/>
            <person name="Magnuson J."/>
            <person name="Mondo S."/>
            <person name="Nolan M."/>
            <person name="Ohm R."/>
            <person name="Pangilinan J."/>
            <person name="Park H.-J."/>
            <person name="Ramirez L."/>
            <person name="Alfaro M."/>
            <person name="Sun H."/>
            <person name="Tritt A."/>
            <person name="Yoshinaga Y."/>
            <person name="Zwiers L.-H."/>
            <person name="Turgeon B."/>
            <person name="Goodwin S."/>
            <person name="Spatafora J."/>
            <person name="Crous P."/>
            <person name="Grigoriev I."/>
        </authorList>
    </citation>
    <scope>NUCLEOTIDE SEQUENCE</scope>
    <source>
        <strain evidence="4">CBS 279.74</strain>
    </source>
</reference>
<keyword evidence="3" id="KW-0812">Transmembrane</keyword>
<accession>A0A6G1KQA5</accession>
<evidence type="ECO:0000313" key="4">
    <source>
        <dbReference type="EMBL" id="KAF2714571.1"/>
    </source>
</evidence>
<evidence type="ECO:0000313" key="5">
    <source>
        <dbReference type="Proteomes" id="UP000799428"/>
    </source>
</evidence>
<dbReference type="Proteomes" id="UP000799428">
    <property type="component" value="Unassembled WGS sequence"/>
</dbReference>
<evidence type="ECO:0000256" key="1">
    <source>
        <dbReference type="ARBA" id="ARBA00004429"/>
    </source>
</evidence>
<dbReference type="PANTHER" id="PTHR43702">
    <property type="entry name" value="L-FUCOSE-PROTON SYMPORTER"/>
    <property type="match status" value="1"/>
</dbReference>
<feature type="transmembrane region" description="Helical" evidence="3">
    <location>
        <begin position="38"/>
        <end position="57"/>
    </location>
</feature>
<dbReference type="EMBL" id="MU005764">
    <property type="protein sequence ID" value="KAF2714571.1"/>
    <property type="molecule type" value="Genomic_DNA"/>
</dbReference>
<dbReference type="SUPFAM" id="SSF103473">
    <property type="entry name" value="MFS general substrate transporter"/>
    <property type="match status" value="1"/>
</dbReference>
<protein>
    <recommendedName>
        <fullName evidence="6">MFS general substrate transporter</fullName>
    </recommendedName>
</protein>
<dbReference type="Gene3D" id="1.20.1250.20">
    <property type="entry name" value="MFS general substrate transporter like domains"/>
    <property type="match status" value="1"/>
</dbReference>
<name>A0A6G1KQA5_9PLEO</name>
<keyword evidence="3" id="KW-1133">Transmembrane helix</keyword>
<feature type="transmembrane region" description="Helical" evidence="3">
    <location>
        <begin position="63"/>
        <end position="85"/>
    </location>
</feature>
<organism evidence="4 5">
    <name type="scientific">Pleomassaria siparia CBS 279.74</name>
    <dbReference type="NCBI Taxonomy" id="1314801"/>
    <lineage>
        <taxon>Eukaryota</taxon>
        <taxon>Fungi</taxon>
        <taxon>Dikarya</taxon>
        <taxon>Ascomycota</taxon>
        <taxon>Pezizomycotina</taxon>
        <taxon>Dothideomycetes</taxon>
        <taxon>Pleosporomycetidae</taxon>
        <taxon>Pleosporales</taxon>
        <taxon>Pleomassariaceae</taxon>
        <taxon>Pleomassaria</taxon>
    </lineage>
</organism>
<proteinExistence type="predicted"/>
<evidence type="ECO:0008006" key="6">
    <source>
        <dbReference type="Google" id="ProtNLM"/>
    </source>
</evidence>
<dbReference type="AlphaFoldDB" id="A0A6G1KQA5"/>